<feature type="coiled-coil region" evidence="1">
    <location>
        <begin position="36"/>
        <end position="80"/>
    </location>
</feature>
<reference evidence="2" key="2">
    <citation type="journal article" date="2022" name="Hortic Res">
        <title>The genome of Dioscorea zingiberensis sheds light on the biosynthesis, origin and evolution of the medicinally important diosgenin saponins.</title>
        <authorList>
            <person name="Li Y."/>
            <person name="Tan C."/>
            <person name="Li Z."/>
            <person name="Guo J."/>
            <person name="Li S."/>
            <person name="Chen X."/>
            <person name="Wang C."/>
            <person name="Dai X."/>
            <person name="Yang H."/>
            <person name="Song W."/>
            <person name="Hou L."/>
            <person name="Xu J."/>
            <person name="Tong Z."/>
            <person name="Xu A."/>
            <person name="Yuan X."/>
            <person name="Wang W."/>
            <person name="Yang Q."/>
            <person name="Chen L."/>
            <person name="Sun Z."/>
            <person name="Wang K."/>
            <person name="Pan B."/>
            <person name="Chen J."/>
            <person name="Bao Y."/>
            <person name="Liu F."/>
            <person name="Qi X."/>
            <person name="Gang D.R."/>
            <person name="Wen J."/>
            <person name="Li J."/>
        </authorList>
    </citation>
    <scope>NUCLEOTIDE SEQUENCE</scope>
    <source>
        <strain evidence="2">Dzin_1.0</strain>
    </source>
</reference>
<accession>A0A9D5C444</accession>
<name>A0A9D5C444_9LILI</name>
<reference evidence="2" key="1">
    <citation type="submission" date="2021-03" db="EMBL/GenBank/DDBJ databases">
        <authorList>
            <person name="Li Z."/>
            <person name="Yang C."/>
        </authorList>
    </citation>
    <scope>NUCLEOTIDE SEQUENCE</scope>
    <source>
        <strain evidence="2">Dzin_1.0</strain>
        <tissue evidence="2">Leaf</tissue>
    </source>
</reference>
<dbReference type="PANTHER" id="PTHR34807:SF3">
    <property type="entry name" value="OS08G0270800 PROTEIN"/>
    <property type="match status" value="1"/>
</dbReference>
<dbReference type="OrthoDB" id="993453at2759"/>
<dbReference type="Proteomes" id="UP001085076">
    <property type="component" value="Miscellaneous, Linkage group lg08"/>
</dbReference>
<dbReference type="EMBL" id="JAGGNH010000008">
    <property type="protein sequence ID" value="KAJ0965833.1"/>
    <property type="molecule type" value="Genomic_DNA"/>
</dbReference>
<evidence type="ECO:0000313" key="2">
    <source>
        <dbReference type="EMBL" id="KAJ0965833.1"/>
    </source>
</evidence>
<protein>
    <submittedName>
        <fullName evidence="2">Uncharacterized protein</fullName>
    </submittedName>
</protein>
<evidence type="ECO:0000313" key="3">
    <source>
        <dbReference type="Proteomes" id="UP001085076"/>
    </source>
</evidence>
<sequence length="194" mass="22192">MVMKKVRRVGMEASHPFVASHGGVEARARNKYHGLLQDYQDLLKETEAKKNILQKAQEKKLRLLAEVKFLQKKFKRLSKNSSQESSYFLKKQARKPLNPYPGIEPRHNAVLQPEVHSKDRKNRVREAPTISAVLDLNQAFLPNGEEMEELQMEQDPPKAIANDIKLSICRDVGTGGNRVGKRKISWQDQVALRV</sequence>
<proteinExistence type="predicted"/>
<comment type="caution">
    <text evidence="2">The sequence shown here is derived from an EMBL/GenBank/DDBJ whole genome shotgun (WGS) entry which is preliminary data.</text>
</comment>
<dbReference type="AlphaFoldDB" id="A0A9D5C444"/>
<gene>
    <name evidence="2" type="ORF">J5N97_026971</name>
</gene>
<organism evidence="2 3">
    <name type="scientific">Dioscorea zingiberensis</name>
    <dbReference type="NCBI Taxonomy" id="325984"/>
    <lineage>
        <taxon>Eukaryota</taxon>
        <taxon>Viridiplantae</taxon>
        <taxon>Streptophyta</taxon>
        <taxon>Embryophyta</taxon>
        <taxon>Tracheophyta</taxon>
        <taxon>Spermatophyta</taxon>
        <taxon>Magnoliopsida</taxon>
        <taxon>Liliopsida</taxon>
        <taxon>Dioscoreales</taxon>
        <taxon>Dioscoreaceae</taxon>
        <taxon>Dioscorea</taxon>
    </lineage>
</organism>
<evidence type="ECO:0000256" key="1">
    <source>
        <dbReference type="SAM" id="Coils"/>
    </source>
</evidence>
<dbReference type="PANTHER" id="PTHR34807">
    <property type="entry name" value="OS08G0270800 PROTEIN"/>
    <property type="match status" value="1"/>
</dbReference>
<keyword evidence="1" id="KW-0175">Coiled coil</keyword>
<keyword evidence="3" id="KW-1185">Reference proteome</keyword>